<keyword evidence="4" id="KW-1185">Reference proteome</keyword>
<dbReference type="InterPro" id="IPR013342">
    <property type="entry name" value="Mandelate_racemase_C"/>
</dbReference>
<organism evidence="3 4">
    <name type="scientific">Sphaerisporangium flaviroseum</name>
    <dbReference type="NCBI Taxonomy" id="509199"/>
    <lineage>
        <taxon>Bacteria</taxon>
        <taxon>Bacillati</taxon>
        <taxon>Actinomycetota</taxon>
        <taxon>Actinomycetes</taxon>
        <taxon>Streptosporangiales</taxon>
        <taxon>Streptosporangiaceae</taxon>
        <taxon>Sphaerisporangium</taxon>
    </lineage>
</organism>
<dbReference type="PANTHER" id="PTHR48080">
    <property type="entry name" value="D-GALACTONATE DEHYDRATASE-RELATED"/>
    <property type="match status" value="1"/>
</dbReference>
<protein>
    <recommendedName>
        <fullName evidence="2">Mandelate racemase/muconate lactonizing enzyme C-terminal domain-containing protein</fullName>
    </recommendedName>
</protein>
<reference evidence="4" key="1">
    <citation type="journal article" date="2019" name="Int. J. Syst. Evol. Microbiol.">
        <title>The Global Catalogue of Microorganisms (GCM) 10K type strain sequencing project: providing services to taxonomists for standard genome sequencing and annotation.</title>
        <authorList>
            <consortium name="The Broad Institute Genomics Platform"/>
            <consortium name="The Broad Institute Genome Sequencing Center for Infectious Disease"/>
            <person name="Wu L."/>
            <person name="Ma J."/>
        </authorList>
    </citation>
    <scope>NUCLEOTIDE SEQUENCE [LARGE SCALE GENOMIC DNA]</scope>
    <source>
        <strain evidence="4">JCM 16908</strain>
    </source>
</reference>
<feature type="region of interest" description="Disordered" evidence="1">
    <location>
        <begin position="41"/>
        <end position="121"/>
    </location>
</feature>
<dbReference type="EMBL" id="BAAAZR010000002">
    <property type="protein sequence ID" value="GAA3799127.1"/>
    <property type="molecule type" value="Genomic_DNA"/>
</dbReference>
<evidence type="ECO:0000313" key="3">
    <source>
        <dbReference type="EMBL" id="GAA3799127.1"/>
    </source>
</evidence>
<dbReference type="Gene3D" id="3.30.390.10">
    <property type="entry name" value="Enolase-like, N-terminal domain"/>
    <property type="match status" value="1"/>
</dbReference>
<dbReference type="InterPro" id="IPR029017">
    <property type="entry name" value="Enolase-like_N"/>
</dbReference>
<gene>
    <name evidence="3" type="ORF">GCM10022226_18150</name>
</gene>
<sequence>MPRVRELEVFRLVLPYGRRPESILVKLTDYGGMTGWGEVVQSPDRRLARPGASGAATAQAEMGRQQDRTAQAGTADQRGTAREGMSREGTAREGMSREGMSREGMSREGMSREIQGSAESERDHLLAKTWATLEESLAPALLGVDWEHPDELGTVPGGTAVDLACWDLWTRMRGVPLAYALGGTRTSVMATVRLAAERSLEAMVARVNRHVCAGYAHVTLDVHPGWDVEPVRAVRQAYPALALAVDGRGAYTETTALEALDAYDVTAIERPFGGPEFPADLDLHAELQGRVSSLVAIEVHSVAELDEAIAARAASALLLRPSRFGSLRAVRTAHDRALAAGWDITAAGGRGTGLARAATVAVASLPGCTLPSDVTEPPRSAQIVTPPVGASGGVVAVPLTQSGLGHIVDEDRVRRLASDSFKL</sequence>
<evidence type="ECO:0000313" key="4">
    <source>
        <dbReference type="Proteomes" id="UP001500888"/>
    </source>
</evidence>
<comment type="caution">
    <text evidence="3">The sequence shown here is derived from an EMBL/GenBank/DDBJ whole genome shotgun (WGS) entry which is preliminary data.</text>
</comment>
<dbReference type="Proteomes" id="UP001500888">
    <property type="component" value="Unassembled WGS sequence"/>
</dbReference>
<dbReference type="SMART" id="SM00922">
    <property type="entry name" value="MR_MLE"/>
    <property type="match status" value="1"/>
</dbReference>
<dbReference type="SUPFAM" id="SSF51604">
    <property type="entry name" value="Enolase C-terminal domain-like"/>
    <property type="match status" value="1"/>
</dbReference>
<dbReference type="RefSeq" id="WP_344936651.1">
    <property type="nucleotide sequence ID" value="NZ_BAAAZR010000002.1"/>
</dbReference>
<evidence type="ECO:0000256" key="1">
    <source>
        <dbReference type="SAM" id="MobiDB-lite"/>
    </source>
</evidence>
<feature type="domain" description="Mandelate racemase/muconate lactonizing enzyme C-terminal" evidence="2">
    <location>
        <begin position="200"/>
        <end position="294"/>
    </location>
</feature>
<proteinExistence type="predicted"/>
<dbReference type="Gene3D" id="3.20.20.120">
    <property type="entry name" value="Enolase-like C-terminal domain"/>
    <property type="match status" value="1"/>
</dbReference>
<evidence type="ECO:0000259" key="2">
    <source>
        <dbReference type="SMART" id="SM00922"/>
    </source>
</evidence>
<name>A0ABP7HR67_9ACTN</name>
<dbReference type="InterPro" id="IPR036849">
    <property type="entry name" value="Enolase-like_C_sf"/>
</dbReference>
<dbReference type="InterPro" id="IPR029065">
    <property type="entry name" value="Enolase_C-like"/>
</dbReference>
<dbReference type="Pfam" id="PF13378">
    <property type="entry name" value="MR_MLE_C"/>
    <property type="match status" value="1"/>
</dbReference>
<feature type="compositionally biased region" description="Basic and acidic residues" evidence="1">
    <location>
        <begin position="79"/>
        <end position="111"/>
    </location>
</feature>
<accession>A0ABP7HR67</accession>
<dbReference type="InterPro" id="IPR034593">
    <property type="entry name" value="DgoD-like"/>
</dbReference>
<dbReference type="SUPFAM" id="SSF54826">
    <property type="entry name" value="Enolase N-terminal domain-like"/>
    <property type="match status" value="1"/>
</dbReference>